<evidence type="ECO:0000313" key="1">
    <source>
        <dbReference type="EMBL" id="CAH1416246.1"/>
    </source>
</evidence>
<protein>
    <submittedName>
        <fullName evidence="1">Uncharacterized protein</fullName>
    </submittedName>
</protein>
<dbReference type="AlphaFoldDB" id="A0AAU9LSE3"/>
<evidence type="ECO:0000313" key="2">
    <source>
        <dbReference type="Proteomes" id="UP001157418"/>
    </source>
</evidence>
<dbReference type="Proteomes" id="UP001157418">
    <property type="component" value="Unassembled WGS sequence"/>
</dbReference>
<accession>A0AAU9LSE3</accession>
<organism evidence="1 2">
    <name type="scientific">Lactuca virosa</name>
    <dbReference type="NCBI Taxonomy" id="75947"/>
    <lineage>
        <taxon>Eukaryota</taxon>
        <taxon>Viridiplantae</taxon>
        <taxon>Streptophyta</taxon>
        <taxon>Embryophyta</taxon>
        <taxon>Tracheophyta</taxon>
        <taxon>Spermatophyta</taxon>
        <taxon>Magnoliopsida</taxon>
        <taxon>eudicotyledons</taxon>
        <taxon>Gunneridae</taxon>
        <taxon>Pentapetalae</taxon>
        <taxon>asterids</taxon>
        <taxon>campanulids</taxon>
        <taxon>Asterales</taxon>
        <taxon>Asteraceae</taxon>
        <taxon>Cichorioideae</taxon>
        <taxon>Cichorieae</taxon>
        <taxon>Lactucinae</taxon>
        <taxon>Lactuca</taxon>
    </lineage>
</organism>
<gene>
    <name evidence="1" type="ORF">LVIROSA_LOCUS4026</name>
</gene>
<proteinExistence type="predicted"/>
<name>A0AAU9LSE3_9ASTR</name>
<comment type="caution">
    <text evidence="1">The sequence shown here is derived from an EMBL/GenBank/DDBJ whole genome shotgun (WGS) entry which is preliminary data.</text>
</comment>
<keyword evidence="2" id="KW-1185">Reference proteome</keyword>
<reference evidence="1 2" key="1">
    <citation type="submission" date="2022-01" db="EMBL/GenBank/DDBJ databases">
        <authorList>
            <person name="Xiong W."/>
            <person name="Schranz E."/>
        </authorList>
    </citation>
    <scope>NUCLEOTIDE SEQUENCE [LARGE SCALE GENOMIC DNA]</scope>
</reference>
<dbReference type="EMBL" id="CAKMRJ010000002">
    <property type="protein sequence ID" value="CAH1416246.1"/>
    <property type="molecule type" value="Genomic_DNA"/>
</dbReference>
<sequence length="73" mass="8444">MTSNQEPDESDERIQSQLLGLRSQVSISSFGYHDNNPNLNRRCLEVLQEVLLLEHWHPCSKSVLGRNTHLFIL</sequence>